<dbReference type="AlphaFoldDB" id="A0A0A9H1I0"/>
<proteinExistence type="predicted"/>
<sequence>MDNAQCGSVSDAVINEAWLPNVPYRNRFARSSLQDERTLHGPALVDPNWNWELEMKKKLFVFPCPKQRLVCG</sequence>
<dbReference type="EMBL" id="GBRH01168257">
    <property type="protein sequence ID" value="JAE29639.1"/>
    <property type="molecule type" value="Transcribed_RNA"/>
</dbReference>
<name>A0A0A9H1I0_ARUDO</name>
<reference evidence="1" key="2">
    <citation type="journal article" date="2015" name="Data Brief">
        <title>Shoot transcriptome of the giant reed, Arundo donax.</title>
        <authorList>
            <person name="Barrero R.A."/>
            <person name="Guerrero F.D."/>
            <person name="Moolhuijzen P."/>
            <person name="Goolsby J.A."/>
            <person name="Tidwell J."/>
            <person name="Bellgard S.E."/>
            <person name="Bellgard M.I."/>
        </authorList>
    </citation>
    <scope>NUCLEOTIDE SEQUENCE</scope>
    <source>
        <tissue evidence="1">Shoot tissue taken approximately 20 cm above the soil surface</tissue>
    </source>
</reference>
<reference evidence="1" key="1">
    <citation type="submission" date="2014-09" db="EMBL/GenBank/DDBJ databases">
        <authorList>
            <person name="Magalhaes I.L.F."/>
            <person name="Oliveira U."/>
            <person name="Santos F.R."/>
            <person name="Vidigal T.H.D.A."/>
            <person name="Brescovit A.D."/>
            <person name="Santos A.J."/>
        </authorList>
    </citation>
    <scope>NUCLEOTIDE SEQUENCE</scope>
    <source>
        <tissue evidence="1">Shoot tissue taken approximately 20 cm above the soil surface</tissue>
    </source>
</reference>
<protein>
    <submittedName>
        <fullName evidence="1">Uncharacterized protein</fullName>
    </submittedName>
</protein>
<organism evidence="1">
    <name type="scientific">Arundo donax</name>
    <name type="common">Giant reed</name>
    <name type="synonym">Donax arundinaceus</name>
    <dbReference type="NCBI Taxonomy" id="35708"/>
    <lineage>
        <taxon>Eukaryota</taxon>
        <taxon>Viridiplantae</taxon>
        <taxon>Streptophyta</taxon>
        <taxon>Embryophyta</taxon>
        <taxon>Tracheophyta</taxon>
        <taxon>Spermatophyta</taxon>
        <taxon>Magnoliopsida</taxon>
        <taxon>Liliopsida</taxon>
        <taxon>Poales</taxon>
        <taxon>Poaceae</taxon>
        <taxon>PACMAD clade</taxon>
        <taxon>Arundinoideae</taxon>
        <taxon>Arundineae</taxon>
        <taxon>Arundo</taxon>
    </lineage>
</organism>
<accession>A0A0A9H1I0</accession>
<evidence type="ECO:0000313" key="1">
    <source>
        <dbReference type="EMBL" id="JAE29639.1"/>
    </source>
</evidence>